<comment type="caution">
    <text evidence="1">The sequence shown here is derived from an EMBL/GenBank/DDBJ whole genome shotgun (WGS) entry which is preliminary data.</text>
</comment>
<dbReference type="EMBL" id="CM042018">
    <property type="protein sequence ID" value="KAI3827930.1"/>
    <property type="molecule type" value="Genomic_DNA"/>
</dbReference>
<accession>A0ACB9K6W4</accession>
<reference evidence="1 2" key="2">
    <citation type="journal article" date="2022" name="Mol. Ecol. Resour.">
        <title>The genomes of chicory, endive, great burdock and yacon provide insights into Asteraceae paleo-polyploidization history and plant inulin production.</title>
        <authorList>
            <person name="Fan W."/>
            <person name="Wang S."/>
            <person name="Wang H."/>
            <person name="Wang A."/>
            <person name="Jiang F."/>
            <person name="Liu H."/>
            <person name="Zhao H."/>
            <person name="Xu D."/>
            <person name="Zhang Y."/>
        </authorList>
    </citation>
    <scope>NUCLEOTIDE SEQUENCE [LARGE SCALE GENOMIC DNA]</scope>
    <source>
        <strain evidence="2">cv. Yunnan</strain>
        <tissue evidence="1">Leaves</tissue>
    </source>
</reference>
<proteinExistence type="predicted"/>
<evidence type="ECO:0000313" key="1">
    <source>
        <dbReference type="EMBL" id="KAI3827930.1"/>
    </source>
</evidence>
<reference evidence="2" key="1">
    <citation type="journal article" date="2022" name="Mol. Ecol. Resour.">
        <title>The genomes of chicory, endive, great burdock and yacon provide insights into Asteraceae palaeo-polyploidization history and plant inulin production.</title>
        <authorList>
            <person name="Fan W."/>
            <person name="Wang S."/>
            <person name="Wang H."/>
            <person name="Wang A."/>
            <person name="Jiang F."/>
            <person name="Liu H."/>
            <person name="Zhao H."/>
            <person name="Xu D."/>
            <person name="Zhang Y."/>
        </authorList>
    </citation>
    <scope>NUCLEOTIDE SEQUENCE [LARGE SCALE GENOMIC DNA]</scope>
    <source>
        <strain evidence="2">cv. Yunnan</strain>
    </source>
</reference>
<name>A0ACB9K6W4_9ASTR</name>
<protein>
    <submittedName>
        <fullName evidence="1">Uncharacterized protein</fullName>
    </submittedName>
</protein>
<evidence type="ECO:0000313" key="2">
    <source>
        <dbReference type="Proteomes" id="UP001056120"/>
    </source>
</evidence>
<organism evidence="1 2">
    <name type="scientific">Smallanthus sonchifolius</name>
    <dbReference type="NCBI Taxonomy" id="185202"/>
    <lineage>
        <taxon>Eukaryota</taxon>
        <taxon>Viridiplantae</taxon>
        <taxon>Streptophyta</taxon>
        <taxon>Embryophyta</taxon>
        <taxon>Tracheophyta</taxon>
        <taxon>Spermatophyta</taxon>
        <taxon>Magnoliopsida</taxon>
        <taxon>eudicotyledons</taxon>
        <taxon>Gunneridae</taxon>
        <taxon>Pentapetalae</taxon>
        <taxon>asterids</taxon>
        <taxon>campanulids</taxon>
        <taxon>Asterales</taxon>
        <taxon>Asteraceae</taxon>
        <taxon>Asteroideae</taxon>
        <taxon>Heliantheae alliance</taxon>
        <taxon>Millerieae</taxon>
        <taxon>Smallanthus</taxon>
    </lineage>
</organism>
<gene>
    <name evidence="1" type="ORF">L1987_02019</name>
</gene>
<keyword evidence="2" id="KW-1185">Reference proteome</keyword>
<sequence length="173" mass="19440">MDLVASKVTTHSPHEVFPSKTSINALALLKKGRPRMSGTLSSTSISRITKSMGKTNLPTFTNRFSIIPRGYLTKRSAKEMLMHVGYGSPRSSCLYMTYGIRLMLAPRSVNAWCKGKLPRRRGIMKRPESPNFSGNLFCTTAEHCLLSETLEPPSSFLLLERRSLRNLPYFGIR</sequence>
<dbReference type="Proteomes" id="UP001056120">
    <property type="component" value="Linkage Group LG01"/>
</dbReference>